<dbReference type="SUPFAM" id="SSF63411">
    <property type="entry name" value="LuxS/MPP-like metallohydrolase"/>
    <property type="match status" value="2"/>
</dbReference>
<proteinExistence type="predicted"/>
<keyword evidence="2" id="KW-1185">Reference proteome</keyword>
<dbReference type="VEuPathDB" id="CryptoDB:cubi_00379"/>
<dbReference type="EMBL" id="LRBP01000009">
    <property type="protein sequence ID" value="OII74826.1"/>
    <property type="molecule type" value="Genomic_DNA"/>
</dbReference>
<name>A0A1J4MKN1_9CRYT</name>
<dbReference type="RefSeq" id="XP_028875972.1">
    <property type="nucleotide sequence ID" value="XM_029017393.1"/>
</dbReference>
<evidence type="ECO:0000313" key="2">
    <source>
        <dbReference type="Proteomes" id="UP000186176"/>
    </source>
</evidence>
<dbReference type="AlphaFoldDB" id="A0A1J4MKN1"/>
<dbReference type="OrthoDB" id="339748at2759"/>
<protein>
    <submittedName>
        <fullName evidence="1">Insulinase-like peptidase</fullName>
    </submittedName>
</protein>
<reference evidence="1 2" key="1">
    <citation type="submission" date="2016-10" db="EMBL/GenBank/DDBJ databases">
        <title>Reductive evolution of mitochondrial metabolism and differential evolution of invasion-related proteins in Cryptosporidium.</title>
        <authorList>
            <person name="Liu S."/>
            <person name="Roellig D.M."/>
            <person name="Guo Y."/>
            <person name="Li N."/>
            <person name="Frace M.A."/>
            <person name="Tang K."/>
            <person name="Zhang L."/>
            <person name="Feng Y."/>
            <person name="Xiao L."/>
        </authorList>
    </citation>
    <scope>NUCLEOTIDE SEQUENCE [LARGE SCALE GENOMIC DNA]</scope>
    <source>
        <strain evidence="1">39726</strain>
    </source>
</reference>
<accession>A0A1J4MKN1</accession>
<dbReference type="InterPro" id="IPR011249">
    <property type="entry name" value="Metalloenz_LuxS/M16"/>
</dbReference>
<evidence type="ECO:0000313" key="1">
    <source>
        <dbReference type="EMBL" id="OII74826.1"/>
    </source>
</evidence>
<sequence>MNTNITIESKNIHNSSNKELVSNNVTSNSTSLLILNESGEAIHNEFVFQEIDFLLKEEKNEKSSYLKTCLPCDDSNINSTSLNLPSNYLRNYNYLELENGIKVILINDAADMEVGIGIQYPINLIEGCNELGGVRFISNVLIKGLEDYLREVALIKSYFLHNSKFSINFSTNENLLQVLKYFSEWFVNFDISIDKFIEAYKMTVDQYNARQDAQYTRIVNKLFEIAHPNSYFKSSCSTFYEPILQNEYNEYDFAKFRKKVVNTIRNRVSSNLLSFIITAPCSLYCSHLTISEALSSMKNMNYSIPDTFDNKKYSIPFSTDNLIGKRLTLPSSLLIKQFFFCFFIEEVLKANFREIEGALTGIFIHSKNSLYSQLKDRGLIKNMNIRLILPEESPILIFRVEVEDTEKNNPAEILSMIRQAVYTFTESPLLEKYVMNYFKIRYAKFSKVFATSSTSDVIFKLFNTIGFDPLEDVNNIIKPNALLESVEMVLSYTTFDHFFLIRSNNSILEEIENKTVEIDNIEIEFWNSINGNLLSLYNPEEPEVNLLLPITSNITDNNINEKEMISNISKIDFSYTENKTLIDPYNDKVFLNIINGFQRPSRINFFRFNILQENIFSIKSILFKCFIIFAMNIFLKPYKNILAVSSVDLKLDCGLTQQRDLELGYDSISIYMSSHSQVFAQLLNYTSYSFNNATSLNETNFLNILKEYKEYVKNEYTNTSGIFYAKSILNGMINPSFPSYSKYIKIIERVNYNDYIDYCESMISFNNIKGLVSGNISILEGKVLLSNFINSLNLGNIKSNLNDPYSYNLPILMICPQPKMGRHFILKRDQVDTSSMVNLVLISIMIDNNIKNILMLNILETSIFKLSELAYLDKVNLSLKWEIKKNYIQLNILSLSPIRYGDNGIEPIIEYSTEVLKRIYNFGNHMELKEKSFLRKSKRIITIKRDSEETRFNQLYYSFMMRRKPYMQPSLLKEFENIRGKDFVEFANNVKNSSTYIIIISSHQQTNKNTENEMIGFTITEGYPNTY</sequence>
<dbReference type="Proteomes" id="UP000186176">
    <property type="component" value="Unassembled WGS sequence"/>
</dbReference>
<comment type="caution">
    <text evidence="1">The sequence shown here is derived from an EMBL/GenBank/DDBJ whole genome shotgun (WGS) entry which is preliminary data.</text>
</comment>
<dbReference type="GO" id="GO:0046872">
    <property type="term" value="F:metal ion binding"/>
    <property type="evidence" value="ECO:0007669"/>
    <property type="project" value="InterPro"/>
</dbReference>
<organism evidence="1 2">
    <name type="scientific">Cryptosporidium ubiquitum</name>
    <dbReference type="NCBI Taxonomy" id="857276"/>
    <lineage>
        <taxon>Eukaryota</taxon>
        <taxon>Sar</taxon>
        <taxon>Alveolata</taxon>
        <taxon>Apicomplexa</taxon>
        <taxon>Conoidasida</taxon>
        <taxon>Coccidia</taxon>
        <taxon>Eucoccidiorida</taxon>
        <taxon>Eimeriorina</taxon>
        <taxon>Cryptosporidiidae</taxon>
        <taxon>Cryptosporidium</taxon>
    </lineage>
</organism>
<dbReference type="GeneID" id="39977172"/>
<dbReference type="Gene3D" id="3.30.830.10">
    <property type="entry name" value="Metalloenzyme, LuxS/M16 peptidase-like"/>
    <property type="match status" value="2"/>
</dbReference>
<gene>
    <name evidence="1" type="ORF">cubi_00379</name>
</gene>